<comment type="pathway">
    <text evidence="12">Carbohydrate metabolism; D-ribose degradation; D-ribose 5-phosphate from beta-D-ribopyranose: step 2/2.</text>
</comment>
<dbReference type="NCBIfam" id="TIGR02152">
    <property type="entry name" value="D_ribokin_bact"/>
    <property type="match status" value="1"/>
</dbReference>
<keyword evidence="9 12" id="KW-0460">Magnesium</keyword>
<dbReference type="InterPro" id="IPR011611">
    <property type="entry name" value="PfkB_dom"/>
</dbReference>
<feature type="binding site" evidence="12">
    <location>
        <position position="181"/>
    </location>
    <ligand>
        <name>ATP</name>
        <dbReference type="ChEBI" id="CHEBI:30616"/>
    </ligand>
</feature>
<keyword evidence="15" id="KW-1185">Reference proteome</keyword>
<evidence type="ECO:0000256" key="11">
    <source>
        <dbReference type="ARBA" id="ARBA00023277"/>
    </source>
</evidence>
<feature type="binding site" evidence="12">
    <location>
        <begin position="217"/>
        <end position="222"/>
    </location>
    <ligand>
        <name>ATP</name>
        <dbReference type="ChEBI" id="CHEBI:30616"/>
    </ligand>
</feature>
<dbReference type="PROSITE" id="PS00584">
    <property type="entry name" value="PFKB_KINASES_2"/>
    <property type="match status" value="1"/>
</dbReference>
<evidence type="ECO:0000313" key="15">
    <source>
        <dbReference type="Proteomes" id="UP001304650"/>
    </source>
</evidence>
<evidence type="ECO:0000256" key="7">
    <source>
        <dbReference type="ARBA" id="ARBA00022777"/>
    </source>
</evidence>
<dbReference type="GO" id="GO:0019303">
    <property type="term" value="P:D-ribose catabolic process"/>
    <property type="evidence" value="ECO:0007669"/>
    <property type="project" value="UniProtKB-UniRule"/>
</dbReference>
<feature type="binding site" evidence="12">
    <location>
        <position position="289"/>
    </location>
    <ligand>
        <name>K(+)</name>
        <dbReference type="ChEBI" id="CHEBI:29103"/>
    </ligand>
</feature>
<comment type="similarity">
    <text evidence="12">Belongs to the carbohydrate kinase PfkB family. Ribokinase subfamily.</text>
</comment>
<dbReference type="RefSeq" id="WP_314797133.1">
    <property type="nucleotide sequence ID" value="NZ_CP130319.1"/>
</dbReference>
<dbReference type="EC" id="2.7.1.15" evidence="2 12"/>
<proteinExistence type="inferred from homology"/>
<dbReference type="Proteomes" id="UP001304650">
    <property type="component" value="Chromosome"/>
</dbReference>
<feature type="binding site" evidence="12">
    <location>
        <position position="280"/>
    </location>
    <ligand>
        <name>K(+)</name>
        <dbReference type="ChEBI" id="CHEBI:29103"/>
    </ligand>
</feature>
<feature type="active site" description="Proton acceptor" evidence="12">
    <location>
        <position position="250"/>
    </location>
</feature>
<feature type="binding site" evidence="12">
    <location>
        <position position="244"/>
    </location>
    <ligand>
        <name>K(+)</name>
        <dbReference type="ChEBI" id="CHEBI:29103"/>
    </ligand>
</feature>
<comment type="caution">
    <text evidence="12">Lacks conserved residue(s) required for the propagation of feature annotation.</text>
</comment>
<dbReference type="PANTHER" id="PTHR10584">
    <property type="entry name" value="SUGAR KINASE"/>
    <property type="match status" value="1"/>
</dbReference>
<evidence type="ECO:0000256" key="5">
    <source>
        <dbReference type="ARBA" id="ARBA00022723"/>
    </source>
</evidence>
<dbReference type="GO" id="GO:0046872">
    <property type="term" value="F:metal ion binding"/>
    <property type="evidence" value="ECO:0007669"/>
    <property type="project" value="UniProtKB-KW"/>
</dbReference>
<dbReference type="AlphaFoldDB" id="A0AA96LQT1"/>
<dbReference type="Gene3D" id="3.40.1190.20">
    <property type="match status" value="1"/>
</dbReference>
<dbReference type="PRINTS" id="PR00990">
    <property type="entry name" value="RIBOKINASE"/>
</dbReference>
<comment type="function">
    <text evidence="12">Catalyzes the phosphorylation of ribose at O-5 in a reaction requiring ATP and magnesium. The resulting D-ribose-5-phosphate can then be used either for sythesis of nucleotides, histidine, and tryptophan, or as a component of the pentose phosphate pathway.</text>
</comment>
<accession>A0AA96LQT1</accession>
<feature type="binding site" evidence="12">
    <location>
        <position position="285"/>
    </location>
    <ligand>
        <name>K(+)</name>
        <dbReference type="ChEBI" id="CHEBI:29103"/>
    </ligand>
</feature>
<dbReference type="GO" id="GO:0004747">
    <property type="term" value="F:ribokinase activity"/>
    <property type="evidence" value="ECO:0007669"/>
    <property type="project" value="UniProtKB-UniRule"/>
</dbReference>
<feature type="domain" description="Carbohydrate kinase PfkB" evidence="13">
    <location>
        <begin position="1"/>
        <end position="292"/>
    </location>
</feature>
<comment type="similarity">
    <text evidence="1">Belongs to the carbohydrate kinase pfkB family.</text>
</comment>
<dbReference type="GO" id="GO:0005829">
    <property type="term" value="C:cytosol"/>
    <property type="evidence" value="ECO:0007669"/>
    <property type="project" value="TreeGrafter"/>
</dbReference>
<feature type="binding site" evidence="12">
    <location>
        <position position="137"/>
    </location>
    <ligand>
        <name>substrate</name>
    </ligand>
</feature>
<feature type="binding site" evidence="12">
    <location>
        <begin position="249"/>
        <end position="250"/>
    </location>
    <ligand>
        <name>ATP</name>
        <dbReference type="ChEBI" id="CHEBI:30616"/>
    </ligand>
</feature>
<keyword evidence="5 12" id="KW-0479">Metal-binding</keyword>
<dbReference type="InterPro" id="IPR002139">
    <property type="entry name" value="Ribo/fructo_kinase"/>
</dbReference>
<evidence type="ECO:0000259" key="13">
    <source>
        <dbReference type="Pfam" id="PF00294"/>
    </source>
</evidence>
<comment type="subunit">
    <text evidence="12">Homodimer.</text>
</comment>
<comment type="subcellular location">
    <subcellularLocation>
        <location evidence="12">Cytoplasm</location>
    </subcellularLocation>
</comment>
<keyword evidence="11 12" id="KW-0119">Carbohydrate metabolism</keyword>
<evidence type="ECO:0000256" key="12">
    <source>
        <dbReference type="HAMAP-Rule" id="MF_01987"/>
    </source>
</evidence>
<keyword evidence="4 12" id="KW-0808">Transferase</keyword>
<dbReference type="CDD" id="cd01174">
    <property type="entry name" value="ribokinase"/>
    <property type="match status" value="1"/>
</dbReference>
<feature type="binding site" evidence="12">
    <location>
        <position position="246"/>
    </location>
    <ligand>
        <name>K(+)</name>
        <dbReference type="ChEBI" id="CHEBI:29103"/>
    </ligand>
</feature>
<dbReference type="KEGG" id="proo:MJB10_18725"/>
<dbReference type="SUPFAM" id="SSF53613">
    <property type="entry name" value="Ribokinase-like"/>
    <property type="match status" value="1"/>
</dbReference>
<dbReference type="EMBL" id="CP130319">
    <property type="protein sequence ID" value="WNR43135.1"/>
    <property type="molecule type" value="Genomic_DNA"/>
</dbReference>
<feature type="binding site" evidence="12">
    <location>
        <position position="250"/>
    </location>
    <ligand>
        <name>substrate</name>
    </ligand>
</feature>
<keyword evidence="6 12" id="KW-0547">Nucleotide-binding</keyword>
<dbReference type="Pfam" id="PF00294">
    <property type="entry name" value="PfkB"/>
    <property type="match status" value="1"/>
</dbReference>
<keyword evidence="10 12" id="KW-0630">Potassium</keyword>
<keyword evidence="7 12" id="KW-0418">Kinase</keyword>
<name>A0AA96LQT1_9BACL</name>
<feature type="binding site" evidence="12">
    <location>
        <begin position="39"/>
        <end position="43"/>
    </location>
    <ligand>
        <name>substrate</name>
    </ligand>
</feature>
<keyword evidence="8 12" id="KW-0067">ATP-binding</keyword>
<comment type="activity regulation">
    <text evidence="12">Activated by a monovalent cation that binds near, but not in, the active site. The most likely occupant of the site in vivo is potassium. Ion binding induces a conformational change that may alter substrate affinity.</text>
</comment>
<keyword evidence="12" id="KW-0963">Cytoplasm</keyword>
<feature type="binding site" evidence="12">
    <location>
        <position position="283"/>
    </location>
    <ligand>
        <name>K(+)</name>
        <dbReference type="ChEBI" id="CHEBI:29103"/>
    </ligand>
</feature>
<dbReference type="InterPro" id="IPR029056">
    <property type="entry name" value="Ribokinase-like"/>
</dbReference>
<evidence type="ECO:0000256" key="4">
    <source>
        <dbReference type="ARBA" id="ARBA00022679"/>
    </source>
</evidence>
<comment type="cofactor">
    <cofactor evidence="12">
        <name>Mg(2+)</name>
        <dbReference type="ChEBI" id="CHEBI:18420"/>
    </cofactor>
    <text evidence="12">Requires a divalent cation, most likely magnesium in vivo, as an electrophilic catalyst to aid phosphoryl group transfer. It is the chelate of the metal and the nucleotide that is the actual substrate.</text>
</comment>
<comment type="catalytic activity">
    <reaction evidence="12">
        <text>D-ribose + ATP = D-ribose 5-phosphate + ADP + H(+)</text>
        <dbReference type="Rhea" id="RHEA:13697"/>
        <dbReference type="ChEBI" id="CHEBI:15378"/>
        <dbReference type="ChEBI" id="CHEBI:30616"/>
        <dbReference type="ChEBI" id="CHEBI:47013"/>
        <dbReference type="ChEBI" id="CHEBI:78346"/>
        <dbReference type="ChEBI" id="CHEBI:456216"/>
        <dbReference type="EC" id="2.7.1.15"/>
    </reaction>
</comment>
<dbReference type="InterPro" id="IPR011877">
    <property type="entry name" value="Ribokinase"/>
</dbReference>
<dbReference type="GO" id="GO:0005524">
    <property type="term" value="F:ATP binding"/>
    <property type="evidence" value="ECO:0007669"/>
    <property type="project" value="UniProtKB-UniRule"/>
</dbReference>
<evidence type="ECO:0000256" key="1">
    <source>
        <dbReference type="ARBA" id="ARBA00005380"/>
    </source>
</evidence>
<evidence type="ECO:0000256" key="8">
    <source>
        <dbReference type="ARBA" id="ARBA00022840"/>
    </source>
</evidence>
<evidence type="ECO:0000256" key="9">
    <source>
        <dbReference type="ARBA" id="ARBA00022842"/>
    </source>
</evidence>
<evidence type="ECO:0000256" key="2">
    <source>
        <dbReference type="ARBA" id="ARBA00012035"/>
    </source>
</evidence>
<evidence type="ECO:0000256" key="3">
    <source>
        <dbReference type="ARBA" id="ARBA00016943"/>
    </source>
</evidence>
<dbReference type="PANTHER" id="PTHR10584:SF166">
    <property type="entry name" value="RIBOKINASE"/>
    <property type="match status" value="1"/>
</dbReference>
<reference evidence="14" key="1">
    <citation type="submission" date="2022-02" db="EMBL/GenBank/DDBJ databases">
        <title>Paenibacillus sp. MBLB1832 Whole Genome Shotgun Sequencing.</title>
        <authorList>
            <person name="Hwang C.Y."/>
            <person name="Cho E.-S."/>
            <person name="Seo M.-J."/>
        </authorList>
    </citation>
    <scope>NUCLEOTIDE SEQUENCE</scope>
    <source>
        <strain evidence="14">MBLB1832</strain>
    </source>
</reference>
<organism evidence="14 15">
    <name type="scientific">Paenibacillus roseopurpureus</name>
    <dbReference type="NCBI Taxonomy" id="2918901"/>
    <lineage>
        <taxon>Bacteria</taxon>
        <taxon>Bacillati</taxon>
        <taxon>Bacillota</taxon>
        <taxon>Bacilli</taxon>
        <taxon>Bacillales</taxon>
        <taxon>Paenibacillaceae</taxon>
        <taxon>Paenibacillus</taxon>
    </lineage>
</organism>
<gene>
    <name evidence="12 14" type="primary">rbsK</name>
    <name evidence="14" type="ORF">MJB10_18725</name>
</gene>
<sequence length="312" mass="32706">MKTIYVVGSINMDIVNEVGQFPLPGQTVEGLHTHYQPGGKGANQAVAAAKAGTQVQMTGAVGHDAFKVPLLASLANNGVGTSHVLEKACESGLAFITVNGEGENCIILSPGANKQLTVDDLPAELWQEAGLILLQNEIPWELTRTVIQTAHRYGIPVWLNPAPAFALPVELYAFIHTLILNETEAEVLTGQSISSEGEAMKAAAQLLHDGIRRVVLTLGSKGLLFSDETGGIQYLPAYVVQPVDTTAAGDTFIGAFASAWIRGLAPLESLTFASAAAALAVTRSGAQSSVPSEAEIAAFMLTQAAPIPRQLT</sequence>
<evidence type="ECO:0000313" key="14">
    <source>
        <dbReference type="EMBL" id="WNR43135.1"/>
    </source>
</evidence>
<protein>
    <recommendedName>
        <fullName evidence="3 12">Ribokinase</fullName>
        <shortName evidence="12">RK</shortName>
        <ecNumber evidence="2 12">2.7.1.15</ecNumber>
    </recommendedName>
</protein>
<dbReference type="InterPro" id="IPR002173">
    <property type="entry name" value="Carboh/pur_kinase_PfkB_CS"/>
</dbReference>
<feature type="binding site" evidence="12">
    <location>
        <begin position="11"/>
        <end position="13"/>
    </location>
    <ligand>
        <name>substrate</name>
    </ligand>
</feature>
<dbReference type="HAMAP" id="MF_01987">
    <property type="entry name" value="Ribokinase"/>
    <property type="match status" value="1"/>
</dbReference>
<evidence type="ECO:0000256" key="6">
    <source>
        <dbReference type="ARBA" id="ARBA00022741"/>
    </source>
</evidence>
<evidence type="ECO:0000256" key="10">
    <source>
        <dbReference type="ARBA" id="ARBA00022958"/>
    </source>
</evidence>